<feature type="domain" description="XdhC- CoxI" evidence="1">
    <location>
        <begin position="13"/>
        <end position="78"/>
    </location>
</feature>
<dbReference type="EMBL" id="FQXS01000005">
    <property type="protein sequence ID" value="SHH63944.1"/>
    <property type="molecule type" value="Genomic_DNA"/>
</dbReference>
<dbReference type="OrthoDB" id="9815497at2"/>
<proteinExistence type="predicted"/>
<sequence length="338" mass="36445">MRIILDHLVETLGQGETAVIGGIVRSSGSAPRTSGAWLIAGQVGLVAGSVGGGAVEGACLKKAMQLLQGRESSVMLRFSLTDQSPAESGMLCGGNIEVILARVEPEQTPFFRRLQQGYRRKTHPLLLIFLPQEGYPARFGVVDDDADDNIPATLRQQVLQNVKRTPFLVSHDGGEVFVEPLVHPGTVHLVGGGHVALATAQLAAFVGFAVKVMDDRSEFADPDRFPQADEVRVVPGYKQCFGEQMGAADYLIAATRGHHFDREVLAQALRTQAGYIGMIGSRRKRQAIYALLQEEGFRPADLDRVHCPIGLTIGAQTPQEIAVSIVAELVQVRADTMS</sequence>
<dbReference type="InterPro" id="IPR027051">
    <property type="entry name" value="XdhC_Rossmann_dom"/>
</dbReference>
<dbReference type="RefSeq" id="WP_073374304.1">
    <property type="nucleotide sequence ID" value="NZ_FQXS01000005.1"/>
</dbReference>
<dbReference type="STRING" id="1121409.SAMN02745124_01243"/>
<name>A0A1M5ULR8_9BACT</name>
<evidence type="ECO:0000259" key="1">
    <source>
        <dbReference type="Pfam" id="PF02625"/>
    </source>
</evidence>
<organism evidence="3 4">
    <name type="scientific">Desulfofustis glycolicus DSM 9705</name>
    <dbReference type="NCBI Taxonomy" id="1121409"/>
    <lineage>
        <taxon>Bacteria</taxon>
        <taxon>Pseudomonadati</taxon>
        <taxon>Thermodesulfobacteriota</taxon>
        <taxon>Desulfobulbia</taxon>
        <taxon>Desulfobulbales</taxon>
        <taxon>Desulfocapsaceae</taxon>
        <taxon>Desulfofustis</taxon>
    </lineage>
</organism>
<dbReference type="NCBIfam" id="NF045664">
    <property type="entry name" value="XdhC_rel_AOR"/>
    <property type="match status" value="1"/>
</dbReference>
<protein>
    <submittedName>
        <fullName evidence="3">Xanthine dehydrogenase accessory factor</fullName>
    </submittedName>
</protein>
<dbReference type="Pfam" id="PF13478">
    <property type="entry name" value="XdhC_C"/>
    <property type="match status" value="1"/>
</dbReference>
<evidence type="ECO:0000313" key="3">
    <source>
        <dbReference type="EMBL" id="SHH63944.1"/>
    </source>
</evidence>
<dbReference type="InterPro" id="IPR052698">
    <property type="entry name" value="MoCofactor_Util/Proc"/>
</dbReference>
<keyword evidence="4" id="KW-1185">Reference proteome</keyword>
<dbReference type="SUPFAM" id="SSF51735">
    <property type="entry name" value="NAD(P)-binding Rossmann-fold domains"/>
    <property type="match status" value="1"/>
</dbReference>
<dbReference type="Pfam" id="PF02625">
    <property type="entry name" value="XdhC_CoxI"/>
    <property type="match status" value="1"/>
</dbReference>
<dbReference type="PANTHER" id="PTHR30388:SF6">
    <property type="entry name" value="XANTHINE DEHYDROGENASE SUBUNIT A-RELATED"/>
    <property type="match status" value="1"/>
</dbReference>
<dbReference type="PANTHER" id="PTHR30388">
    <property type="entry name" value="ALDEHYDE OXIDOREDUCTASE MOLYBDENUM COFACTOR ASSEMBLY PROTEIN"/>
    <property type="match status" value="1"/>
</dbReference>
<reference evidence="3 4" key="1">
    <citation type="submission" date="2016-11" db="EMBL/GenBank/DDBJ databases">
        <authorList>
            <person name="Jaros S."/>
            <person name="Januszkiewicz K."/>
            <person name="Wedrychowicz H."/>
        </authorList>
    </citation>
    <scope>NUCLEOTIDE SEQUENCE [LARGE SCALE GENOMIC DNA]</scope>
    <source>
        <strain evidence="3 4">DSM 9705</strain>
    </source>
</reference>
<dbReference type="Proteomes" id="UP000184139">
    <property type="component" value="Unassembled WGS sequence"/>
</dbReference>
<accession>A0A1M5ULR8</accession>
<evidence type="ECO:0000259" key="2">
    <source>
        <dbReference type="Pfam" id="PF13478"/>
    </source>
</evidence>
<evidence type="ECO:0000313" key="4">
    <source>
        <dbReference type="Proteomes" id="UP000184139"/>
    </source>
</evidence>
<feature type="domain" description="XdhC Rossmann" evidence="2">
    <location>
        <begin position="188"/>
        <end position="329"/>
    </location>
</feature>
<gene>
    <name evidence="3" type="ORF">SAMN02745124_01243</name>
</gene>
<dbReference type="Gene3D" id="3.40.50.720">
    <property type="entry name" value="NAD(P)-binding Rossmann-like Domain"/>
    <property type="match status" value="1"/>
</dbReference>
<dbReference type="InterPro" id="IPR036291">
    <property type="entry name" value="NAD(P)-bd_dom_sf"/>
</dbReference>
<dbReference type="InterPro" id="IPR003777">
    <property type="entry name" value="XdhC_CoxI"/>
</dbReference>
<dbReference type="AlphaFoldDB" id="A0A1M5ULR8"/>